<dbReference type="PROSITE" id="PS52050">
    <property type="entry name" value="WYL"/>
    <property type="match status" value="1"/>
</dbReference>
<evidence type="ECO:0000259" key="1">
    <source>
        <dbReference type="Pfam" id="PF13280"/>
    </source>
</evidence>
<dbReference type="EMBL" id="JACHMB010000001">
    <property type="protein sequence ID" value="MBB5785390.1"/>
    <property type="molecule type" value="Genomic_DNA"/>
</dbReference>
<keyword evidence="2" id="KW-0238">DNA-binding</keyword>
<dbReference type="AlphaFoldDB" id="A0A7W9GKA0"/>
<organism evidence="2 3">
    <name type="scientific">Nonomuraea jabiensis</name>
    <dbReference type="NCBI Taxonomy" id="882448"/>
    <lineage>
        <taxon>Bacteria</taxon>
        <taxon>Bacillati</taxon>
        <taxon>Actinomycetota</taxon>
        <taxon>Actinomycetes</taxon>
        <taxon>Streptosporangiales</taxon>
        <taxon>Streptosporangiaceae</taxon>
        <taxon>Nonomuraea</taxon>
    </lineage>
</organism>
<accession>A0A7W9GKA0</accession>
<feature type="domain" description="WYL" evidence="1">
    <location>
        <begin position="5"/>
        <end position="29"/>
    </location>
</feature>
<comment type="caution">
    <text evidence="2">The sequence shown here is derived from an EMBL/GenBank/DDBJ whole genome shotgun (WGS) entry which is preliminary data.</text>
</comment>
<dbReference type="GO" id="GO:0003677">
    <property type="term" value="F:DNA binding"/>
    <property type="evidence" value="ECO:0007669"/>
    <property type="project" value="UniProtKB-KW"/>
</dbReference>
<proteinExistence type="predicted"/>
<evidence type="ECO:0000313" key="2">
    <source>
        <dbReference type="EMBL" id="MBB5785390.1"/>
    </source>
</evidence>
<dbReference type="Proteomes" id="UP000579153">
    <property type="component" value="Unassembled WGS sequence"/>
</dbReference>
<protein>
    <submittedName>
        <fullName evidence="2">Putative DNA-binding transcriptional regulator YafY</fullName>
    </submittedName>
</protein>
<dbReference type="InterPro" id="IPR026881">
    <property type="entry name" value="WYL_dom"/>
</dbReference>
<reference evidence="2 3" key="1">
    <citation type="submission" date="2020-08" db="EMBL/GenBank/DDBJ databases">
        <title>Sequencing the genomes of 1000 actinobacteria strains.</title>
        <authorList>
            <person name="Klenk H.-P."/>
        </authorList>
    </citation>
    <scope>NUCLEOTIDE SEQUENCE [LARGE SCALE GENOMIC DNA]</scope>
    <source>
        <strain evidence="2 3">DSM 45507</strain>
    </source>
</reference>
<name>A0A7W9GKA0_9ACTN</name>
<dbReference type="Pfam" id="PF13280">
    <property type="entry name" value="WYL"/>
    <property type="match status" value="1"/>
</dbReference>
<sequence length="99" mass="11326">MHTPRRWYLVAWDAGREDWRTFRVDRIESRPSSGPRFTPRPAPAEDVAGYVSAAVASAPYRHQARILLHASAERAAAPELLDHLRALTDRLTRATRPRR</sequence>
<keyword evidence="3" id="KW-1185">Reference proteome</keyword>
<evidence type="ECO:0000313" key="3">
    <source>
        <dbReference type="Proteomes" id="UP000579153"/>
    </source>
</evidence>
<gene>
    <name evidence="2" type="ORF">HD596_012146</name>
</gene>